<keyword evidence="5" id="KW-1185">Reference proteome</keyword>
<dbReference type="Gene3D" id="3.50.80.20">
    <property type="entry name" value="D-Ala-D-Ala carboxypeptidase C, peptidase S13"/>
    <property type="match status" value="1"/>
</dbReference>
<accession>A0ABU3H017</accession>
<dbReference type="NCBIfam" id="TIGR00666">
    <property type="entry name" value="PBP4"/>
    <property type="match status" value="1"/>
</dbReference>
<evidence type="ECO:0000256" key="1">
    <source>
        <dbReference type="ARBA" id="ARBA00006096"/>
    </source>
</evidence>
<keyword evidence="3" id="KW-0732">Signal</keyword>
<dbReference type="InterPro" id="IPR012338">
    <property type="entry name" value="Beta-lactam/transpept-like"/>
</dbReference>
<dbReference type="RefSeq" id="WP_311952022.1">
    <property type="nucleotide sequence ID" value="NZ_JAVLVU010000001.1"/>
</dbReference>
<dbReference type="EC" id="3.4.16.4" evidence="4"/>
<feature type="chain" id="PRO_5046236059" evidence="3">
    <location>
        <begin position="21"/>
        <end position="477"/>
    </location>
</feature>
<evidence type="ECO:0000256" key="2">
    <source>
        <dbReference type="ARBA" id="ARBA00022801"/>
    </source>
</evidence>
<dbReference type="GO" id="GO:0009002">
    <property type="term" value="F:serine-type D-Ala-D-Ala carboxypeptidase activity"/>
    <property type="evidence" value="ECO:0007669"/>
    <property type="project" value="UniProtKB-EC"/>
</dbReference>
<gene>
    <name evidence="4" type="ORF">QE417_003659</name>
</gene>
<reference evidence="5" key="1">
    <citation type="submission" date="2023-07" db="EMBL/GenBank/DDBJ databases">
        <title>Functional and genomic diversity of the sorghum phyllosphere microbiome.</title>
        <authorList>
            <person name="Shade A."/>
        </authorList>
    </citation>
    <scope>NUCLEOTIDE SEQUENCE [LARGE SCALE GENOMIC DNA]</scope>
    <source>
        <strain evidence="5">SORGH_AS_0422</strain>
    </source>
</reference>
<dbReference type="PRINTS" id="PR00922">
    <property type="entry name" value="DADACBPTASE3"/>
</dbReference>
<dbReference type="Proteomes" id="UP001258315">
    <property type="component" value="Unassembled WGS sequence"/>
</dbReference>
<protein>
    <submittedName>
        <fullName evidence="4">D-alanyl-D-alanine carboxypeptidase/D-alanyl-D-alanine-endopeptidase (Penicillin-binding protein 4)</fullName>
        <ecNumber evidence="4">3.4.16.4</ecNumber>
        <ecNumber evidence="4">3.4.21.-</ecNumber>
    </submittedName>
</protein>
<dbReference type="SUPFAM" id="SSF56601">
    <property type="entry name" value="beta-lactamase/transpeptidase-like"/>
    <property type="match status" value="1"/>
</dbReference>
<keyword evidence="4" id="KW-0645">Protease</keyword>
<dbReference type="EC" id="3.4.21.-" evidence="4"/>
<organism evidence="4 5">
    <name type="scientific">Mucilaginibacter terrae</name>
    <dbReference type="NCBI Taxonomy" id="1955052"/>
    <lineage>
        <taxon>Bacteria</taxon>
        <taxon>Pseudomonadati</taxon>
        <taxon>Bacteroidota</taxon>
        <taxon>Sphingobacteriia</taxon>
        <taxon>Sphingobacteriales</taxon>
        <taxon>Sphingobacteriaceae</taxon>
        <taxon>Mucilaginibacter</taxon>
    </lineage>
</organism>
<dbReference type="PANTHER" id="PTHR30023:SF0">
    <property type="entry name" value="PENICILLIN-SENSITIVE CARBOXYPEPTIDASE A"/>
    <property type="match status" value="1"/>
</dbReference>
<keyword evidence="2 4" id="KW-0378">Hydrolase</keyword>
<evidence type="ECO:0000313" key="4">
    <source>
        <dbReference type="EMBL" id="MDT3404587.1"/>
    </source>
</evidence>
<feature type="signal peptide" evidence="3">
    <location>
        <begin position="1"/>
        <end position="20"/>
    </location>
</feature>
<evidence type="ECO:0000256" key="3">
    <source>
        <dbReference type="SAM" id="SignalP"/>
    </source>
</evidence>
<keyword evidence="4" id="KW-0121">Carboxypeptidase</keyword>
<comment type="caution">
    <text evidence="4">The sequence shown here is derived from an EMBL/GenBank/DDBJ whole genome shotgun (WGS) entry which is preliminary data.</text>
</comment>
<dbReference type="Pfam" id="PF02113">
    <property type="entry name" value="Peptidase_S13"/>
    <property type="match status" value="1"/>
</dbReference>
<dbReference type="InterPro" id="IPR000667">
    <property type="entry name" value="Peptidase_S13"/>
</dbReference>
<dbReference type="Gene3D" id="3.40.710.10">
    <property type="entry name" value="DD-peptidase/beta-lactamase superfamily"/>
    <property type="match status" value="1"/>
</dbReference>
<name>A0ABU3H017_9SPHI</name>
<dbReference type="EMBL" id="JAVLVU010000001">
    <property type="protein sequence ID" value="MDT3404587.1"/>
    <property type="molecule type" value="Genomic_DNA"/>
</dbReference>
<evidence type="ECO:0000313" key="5">
    <source>
        <dbReference type="Proteomes" id="UP001258315"/>
    </source>
</evidence>
<sequence length="477" mass="52441">MRIPYFLIISFLTLSTTVQAQKKVSINAGLPQKLQAAVNRLQLDSQCSYASISLTVLDAETGAPVFTYHPDMGLAPASTLKTVTSITAYNLLGADFKFQTRFGYTGTIDANGVLNGDVIIKGGGDPTLGSWRWNDTKENSILTKLVTALQQAGIKKINGRIIGDDSVFDTQSIPDGWIWQDTGNYYGAGASGLCWRENTFDIKYETGAVGGPVKILRTSPAMPYFNFKSEVSTSGSGTGDKSYAYLPVGNKQMYIRGAYAIDKAKKSISVALPDPAYDAAWRLTDTLRHLGITVSKEPESTITFNSKTEVIPPIAKELTTITSPDFNQIIYWLNRESINLYAEQLLKTIALKSGKEVSTKTGVEVLKSFWKENGIDSRSLNLYDGSGLSPGDRITSRSLARILLTAVNQPWFSPFYESLPLYNNMHMKSGTIADVVAYAGYQTHNGRKLCFSVMINNYNGSTTTMRQKLFKVLDELK</sequence>
<dbReference type="PANTHER" id="PTHR30023">
    <property type="entry name" value="D-ALANYL-D-ALANINE CARBOXYPEPTIDASE"/>
    <property type="match status" value="1"/>
</dbReference>
<proteinExistence type="inferred from homology"/>
<comment type="similarity">
    <text evidence="1">Belongs to the peptidase S13 family.</text>
</comment>